<organism evidence="1">
    <name type="scientific">marine sediment metagenome</name>
    <dbReference type="NCBI Taxonomy" id="412755"/>
    <lineage>
        <taxon>unclassified sequences</taxon>
        <taxon>metagenomes</taxon>
        <taxon>ecological metagenomes</taxon>
    </lineage>
</organism>
<reference evidence="1" key="1">
    <citation type="journal article" date="2015" name="Nature">
        <title>Complex archaea that bridge the gap between prokaryotes and eukaryotes.</title>
        <authorList>
            <person name="Spang A."/>
            <person name="Saw J.H."/>
            <person name="Jorgensen S.L."/>
            <person name="Zaremba-Niedzwiedzka K."/>
            <person name="Martijn J."/>
            <person name="Lind A.E."/>
            <person name="van Eijk R."/>
            <person name="Schleper C."/>
            <person name="Guy L."/>
            <person name="Ettema T.J."/>
        </authorList>
    </citation>
    <scope>NUCLEOTIDE SEQUENCE</scope>
</reference>
<proteinExistence type="predicted"/>
<dbReference type="AlphaFoldDB" id="A0A0F8ZZP8"/>
<accession>A0A0F8ZZP8</accession>
<sequence length="188" mass="21109">MKIEVEYTQKKMISRCYHECPHFSLDGGPSPAMFCGHPDIQRLCEETKNAYAGAIISHPDCDNGFPEKCPFLKGPVITKDNCIHNARSRDTNGFFCRDCDEYFPKESAVYRSGELLSTLWMALNNISVDSFRAGKGDIREALEMKDKIGIGVDHDNYEDLIVEAESILVKYGRNISKAYVTIGQGETP</sequence>
<evidence type="ECO:0000313" key="1">
    <source>
        <dbReference type="EMBL" id="KKK91340.1"/>
    </source>
</evidence>
<name>A0A0F8ZZP8_9ZZZZ</name>
<dbReference type="EMBL" id="LAZR01048701">
    <property type="protein sequence ID" value="KKK91340.1"/>
    <property type="molecule type" value="Genomic_DNA"/>
</dbReference>
<gene>
    <name evidence="1" type="ORF">LCGC14_2713960</name>
</gene>
<protein>
    <submittedName>
        <fullName evidence="1">Uncharacterized protein</fullName>
    </submittedName>
</protein>
<comment type="caution">
    <text evidence="1">The sequence shown here is derived from an EMBL/GenBank/DDBJ whole genome shotgun (WGS) entry which is preliminary data.</text>
</comment>